<dbReference type="InterPro" id="IPR001763">
    <property type="entry name" value="Rhodanese-like_dom"/>
</dbReference>
<comment type="similarity">
    <text evidence="2">Belongs to the class-III pyridine nucleotide-disulfide oxidoreductase family.</text>
</comment>
<keyword evidence="5" id="KW-0560">Oxidoreductase</keyword>
<dbReference type="InterPro" id="IPR016156">
    <property type="entry name" value="FAD/NAD-linked_Rdtase_dimer_sf"/>
</dbReference>
<dbReference type="SUPFAM" id="SSF51905">
    <property type="entry name" value="FAD/NAD(P)-binding domain"/>
    <property type="match status" value="1"/>
</dbReference>
<dbReference type="Proteomes" id="UP000078348">
    <property type="component" value="Unassembled WGS sequence"/>
</dbReference>
<evidence type="ECO:0000313" key="8">
    <source>
        <dbReference type="EMBL" id="OAO17647.1"/>
    </source>
</evidence>
<keyword evidence="9" id="KW-1185">Reference proteome</keyword>
<dbReference type="OrthoDB" id="432169at2759"/>
<evidence type="ECO:0000256" key="3">
    <source>
        <dbReference type="ARBA" id="ARBA00022630"/>
    </source>
</evidence>
<comment type="caution">
    <text evidence="8">The sequence shown here is derived from an EMBL/GenBank/DDBJ whole genome shotgun (WGS) entry which is preliminary data.</text>
</comment>
<feature type="domain" description="Rhodanese" evidence="7">
    <location>
        <begin position="488"/>
        <end position="561"/>
    </location>
</feature>
<evidence type="ECO:0000259" key="7">
    <source>
        <dbReference type="PROSITE" id="PS50206"/>
    </source>
</evidence>
<proteinExistence type="inferred from homology"/>
<comment type="cofactor">
    <cofactor evidence="1">
        <name>FAD</name>
        <dbReference type="ChEBI" id="CHEBI:57692"/>
    </cofactor>
</comment>
<dbReference type="InterPro" id="IPR004099">
    <property type="entry name" value="Pyr_nucl-diS_OxRdtase_dimer"/>
</dbReference>
<dbReference type="Pfam" id="PF02852">
    <property type="entry name" value="Pyr_redox_dim"/>
    <property type="match status" value="1"/>
</dbReference>
<evidence type="ECO:0000256" key="2">
    <source>
        <dbReference type="ARBA" id="ARBA00009130"/>
    </source>
</evidence>
<keyword evidence="6" id="KW-0676">Redox-active center</keyword>
<dbReference type="SUPFAM" id="SSF52821">
    <property type="entry name" value="Rhodanese/Cell cycle control phosphatase"/>
    <property type="match status" value="1"/>
</dbReference>
<dbReference type="InterPro" id="IPR036873">
    <property type="entry name" value="Rhodanese-like_dom_sf"/>
</dbReference>
<reference evidence="8 9" key="1">
    <citation type="submission" date="2016-05" db="EMBL/GenBank/DDBJ databases">
        <title>Nuclear genome of Blastocystis sp. subtype 1 NandII.</title>
        <authorList>
            <person name="Gentekaki E."/>
            <person name="Curtis B."/>
            <person name="Stairs C."/>
            <person name="Eme L."/>
            <person name="Herman E."/>
            <person name="Klimes V."/>
            <person name="Arias M.C."/>
            <person name="Elias M."/>
            <person name="Hilliou F."/>
            <person name="Klute M."/>
            <person name="Malik S.-B."/>
            <person name="Pightling A."/>
            <person name="Rachubinski R."/>
            <person name="Salas D."/>
            <person name="Schlacht A."/>
            <person name="Suga H."/>
            <person name="Archibald J."/>
            <person name="Ball S.G."/>
            <person name="Clark G."/>
            <person name="Dacks J."/>
            <person name="Van Der Giezen M."/>
            <person name="Tsaousis A."/>
            <person name="Roger A."/>
        </authorList>
    </citation>
    <scope>NUCLEOTIDE SEQUENCE [LARGE SCALE GENOMIC DNA]</scope>
    <source>
        <strain evidence="9">ATCC 50177 / NandII</strain>
    </source>
</reference>
<dbReference type="GO" id="GO:0016491">
    <property type="term" value="F:oxidoreductase activity"/>
    <property type="evidence" value="ECO:0007669"/>
    <property type="project" value="UniProtKB-KW"/>
</dbReference>
<dbReference type="Pfam" id="PF07992">
    <property type="entry name" value="Pyr_redox_2"/>
    <property type="match status" value="1"/>
</dbReference>
<dbReference type="Gene3D" id="3.40.250.10">
    <property type="entry name" value="Rhodanese-like domain"/>
    <property type="match status" value="1"/>
</dbReference>
<accession>A0A196SN74</accession>
<dbReference type="PRINTS" id="PR00411">
    <property type="entry name" value="PNDRDTASEI"/>
</dbReference>
<dbReference type="InterPro" id="IPR050260">
    <property type="entry name" value="FAD-bd_OxRdtase"/>
</dbReference>
<gene>
    <name evidence="8" type="ORF">AV274_0589</name>
</gene>
<evidence type="ECO:0000256" key="5">
    <source>
        <dbReference type="ARBA" id="ARBA00023002"/>
    </source>
</evidence>
<dbReference type="PRINTS" id="PR00368">
    <property type="entry name" value="FADPNR"/>
</dbReference>
<dbReference type="STRING" id="478820.A0A196SN74"/>
<keyword evidence="4" id="KW-0274">FAD</keyword>
<dbReference type="PANTHER" id="PTHR43429:SF1">
    <property type="entry name" value="NAD(P)H SULFUR OXIDOREDUCTASE (COA-DEPENDENT)"/>
    <property type="match status" value="1"/>
</dbReference>
<evidence type="ECO:0000313" key="9">
    <source>
        <dbReference type="Proteomes" id="UP000078348"/>
    </source>
</evidence>
<dbReference type="SUPFAM" id="SSF55424">
    <property type="entry name" value="FAD/NAD-linked reductases, dimerisation (C-terminal) domain"/>
    <property type="match status" value="1"/>
</dbReference>
<sequence>MLRCFSAARFFSSCAKGRNIVIVGGVAGGGTAAARLRRLDESANITVYEKGDYNSYANCGLPFFIGGVIPKERSLLVSSPKQFKDFFNIDVKTGHEVLKINRKEKTVVVKDLAQDRTFEAPYDKLILAPGAVPVVPPIQGVNAPGVFTLRDIPDSRQIKAWIDSRSAKRAVVVGGGFIGMEMTENLRKRGLDVTVIERAPHVMPNISGELASVVEDRLQECGVHVYSNHAIREIKTAEDNSLEVVCNDNTSYPCDLVILSMGVRPNSALAKDAGLKLGVKDSIAVDSSLRTSDPDIYAVGDAIQTLDFATQRPRLAPLAAPANRQARIVADVLCGLPSSFRGVQGTSVCGVFDVCVAATGNTAGTLGDAVPAEEVCTVCLHSADHATFFPDAYPIHLNLTFDRRDGRVLGAQAVGVNGVDKRIDVISAYIHMHGTVTDLAQAELCYAPQYGAAKDIVNLAGMVAQNVCRGLFTPVHWEQALAEDSFKLDVRDRRVFEKLPTPGFTNIPLGELRASLPQLPKDRVIDVSCYIGRTSYYTCRILEQEGYKARCITGGWGTYSILPK</sequence>
<evidence type="ECO:0000256" key="6">
    <source>
        <dbReference type="ARBA" id="ARBA00023284"/>
    </source>
</evidence>
<evidence type="ECO:0000256" key="4">
    <source>
        <dbReference type="ARBA" id="ARBA00022827"/>
    </source>
</evidence>
<dbReference type="EMBL" id="LXWW01000022">
    <property type="protein sequence ID" value="OAO17647.1"/>
    <property type="molecule type" value="Genomic_DNA"/>
</dbReference>
<name>A0A196SN74_BLAHN</name>
<dbReference type="PANTHER" id="PTHR43429">
    <property type="entry name" value="PYRIDINE NUCLEOTIDE-DISULFIDE OXIDOREDUCTASE DOMAIN-CONTAINING"/>
    <property type="match status" value="1"/>
</dbReference>
<dbReference type="AlphaFoldDB" id="A0A196SN74"/>
<protein>
    <submittedName>
        <fullName evidence="8">Pyridine nucleotide-disulfide oxidoreductase</fullName>
    </submittedName>
</protein>
<evidence type="ECO:0000256" key="1">
    <source>
        <dbReference type="ARBA" id="ARBA00001974"/>
    </source>
</evidence>
<keyword evidence="3" id="KW-0285">Flavoprotein</keyword>
<dbReference type="PROSITE" id="PS50206">
    <property type="entry name" value="RHODANESE_3"/>
    <property type="match status" value="1"/>
</dbReference>
<dbReference type="InterPro" id="IPR023753">
    <property type="entry name" value="FAD/NAD-binding_dom"/>
</dbReference>
<dbReference type="Gene3D" id="3.50.50.60">
    <property type="entry name" value="FAD/NAD(P)-binding domain"/>
    <property type="match status" value="2"/>
</dbReference>
<dbReference type="InterPro" id="IPR036188">
    <property type="entry name" value="FAD/NAD-bd_sf"/>
</dbReference>
<organism evidence="8 9">
    <name type="scientific">Blastocystis sp. subtype 1 (strain ATCC 50177 / NandII)</name>
    <dbReference type="NCBI Taxonomy" id="478820"/>
    <lineage>
        <taxon>Eukaryota</taxon>
        <taxon>Sar</taxon>
        <taxon>Stramenopiles</taxon>
        <taxon>Bigyra</taxon>
        <taxon>Opalozoa</taxon>
        <taxon>Opalinata</taxon>
        <taxon>Blastocystidae</taxon>
        <taxon>Blastocystis</taxon>
    </lineage>
</organism>